<dbReference type="Proteomes" id="UP000060043">
    <property type="component" value="Chromosome"/>
</dbReference>
<sequence>MSTKRIVIVGGGHNGLILSALLAEQGAKVTLLEANSKLGGMTDTIEIQGVKLSRASYVLGLMPGFLINKFKIPLLYNDIFQVFYVNDKVIPFYRDSRKRREEMIKAGETRYPEFEDKLLKFKKLLYDKFTFVEKPPTKDSILEEAKKYGLEEFIQEPAKKVLSEYISEDYHEFFIYPGMERTSAYVIAYFFSPEWSLVEGGMGTVSQKIAEYAIDKGVEVRVNSKVEELIVRDDKVVGVRMGNTVVDGDVFVIATSPLQFPELVPNVPKRGYYPGWKKYNVILSDYPRFPEKLKGLENSLLDTEFGELLFPSILDKSRNGVVMETMADLEDLYQMFPDLKSKVKYVDELNAFNAEKIYNLPYGDLNHLPMREEFILEKRLGYETKYDNVYLCSAGTYPGGQVTGIPAVNVANLILKKYFTRSTFVVS</sequence>
<accession>A0A0U2W2F1</accession>
<dbReference type="PANTHER" id="PTHR10668">
    <property type="entry name" value="PHYTOENE DEHYDROGENASE"/>
    <property type="match status" value="1"/>
</dbReference>
<dbReference type="Pfam" id="PF13450">
    <property type="entry name" value="NAD_binding_8"/>
    <property type="match status" value="1"/>
</dbReference>
<dbReference type="EMBL" id="CP013695">
    <property type="protein sequence ID" value="ALU31268.1"/>
    <property type="molecule type" value="Genomic_DNA"/>
</dbReference>
<evidence type="ECO:0000313" key="2">
    <source>
        <dbReference type="Proteomes" id="UP000060043"/>
    </source>
</evidence>
<dbReference type="InterPro" id="IPR036188">
    <property type="entry name" value="FAD/NAD-bd_sf"/>
</dbReference>
<gene>
    <name evidence="1" type="ORF">ATZ20_03345</name>
</gene>
<dbReference type="RefSeq" id="WP_011278088.1">
    <property type="nucleotide sequence ID" value="NZ_BHWZ01000003.1"/>
</dbReference>
<dbReference type="GeneID" id="14551744"/>
<dbReference type="OMA" id="VNGMAGL"/>
<proteinExistence type="predicted"/>
<dbReference type="Gene3D" id="3.50.50.60">
    <property type="entry name" value="FAD/NAD(P)-binding domain"/>
    <property type="match status" value="2"/>
</dbReference>
<dbReference type="STRING" id="1435377.SUSAZ_05915"/>
<protein>
    <submittedName>
        <fullName evidence="1">Uncharacterized protein</fullName>
    </submittedName>
</protein>
<evidence type="ECO:0000313" key="1">
    <source>
        <dbReference type="EMBL" id="ALU31268.1"/>
    </source>
</evidence>
<dbReference type="PaxDb" id="1435377-SUSAZ_05915"/>
<name>A0A0U2W2F1_9CREN</name>
<dbReference type="PANTHER" id="PTHR10668:SF103">
    <property type="entry name" value="PYRIDINE NUCLEOTIDE-DISULFIDE OXIDOREDUCTASE DOMAIN-CONTAINING PROTEIN 2"/>
    <property type="match status" value="1"/>
</dbReference>
<dbReference type="AlphaFoldDB" id="A0A0U2W2F1"/>
<dbReference type="SUPFAM" id="SSF51905">
    <property type="entry name" value="FAD/NAD(P)-binding domain"/>
    <property type="match status" value="1"/>
</dbReference>
<reference evidence="1 2" key="1">
    <citation type="submission" date="2015-12" db="EMBL/GenBank/DDBJ databases">
        <title>A stable core within a dynamic pangenome in Sulfolobus acidocaldarius.</title>
        <authorList>
            <person name="Anderson R."/>
            <person name="Kouris A."/>
            <person name="Seward C."/>
            <person name="Campbell K."/>
            <person name="Whitaker R."/>
        </authorList>
    </citation>
    <scope>NUCLEOTIDE SEQUENCE [LARGE SCALE GENOMIC DNA]</scope>
    <source>
        <strain evidence="1 2">NG05B_CO5_07</strain>
    </source>
</reference>
<organism evidence="1 2">
    <name type="scientific">Sulfolobus acidocaldarius</name>
    <dbReference type="NCBI Taxonomy" id="2285"/>
    <lineage>
        <taxon>Archaea</taxon>
        <taxon>Thermoproteota</taxon>
        <taxon>Thermoprotei</taxon>
        <taxon>Sulfolobales</taxon>
        <taxon>Sulfolobaceae</taxon>
        <taxon>Sulfolobus</taxon>
    </lineage>
</organism>
<dbReference type="OrthoDB" id="11867at2157"/>